<reference evidence="9" key="1">
    <citation type="submission" date="2020-05" db="EMBL/GenBank/DDBJ databases">
        <authorList>
            <person name="Chiriac C."/>
            <person name="Salcher M."/>
            <person name="Ghai R."/>
            <person name="Kavagutti S V."/>
        </authorList>
    </citation>
    <scope>NUCLEOTIDE SEQUENCE</scope>
</reference>
<dbReference type="GO" id="GO:0005886">
    <property type="term" value="C:plasma membrane"/>
    <property type="evidence" value="ECO:0007669"/>
    <property type="project" value="UniProtKB-SubCell"/>
</dbReference>
<dbReference type="GO" id="GO:0015658">
    <property type="term" value="F:branched-chain amino acid transmembrane transporter activity"/>
    <property type="evidence" value="ECO:0007669"/>
    <property type="project" value="InterPro"/>
</dbReference>
<feature type="transmembrane region" description="Helical" evidence="7">
    <location>
        <begin position="88"/>
        <end position="105"/>
    </location>
</feature>
<feature type="transmembrane region" description="Helical" evidence="7">
    <location>
        <begin position="214"/>
        <end position="231"/>
    </location>
</feature>
<feature type="transmembrane region" description="Helical" evidence="7">
    <location>
        <begin position="136"/>
        <end position="155"/>
    </location>
</feature>
<dbReference type="CDD" id="cd06581">
    <property type="entry name" value="TM_PBP1_LivM_like"/>
    <property type="match status" value="1"/>
</dbReference>
<keyword evidence="4 7" id="KW-1133">Transmembrane helix</keyword>
<evidence type="ECO:0000256" key="5">
    <source>
        <dbReference type="ARBA" id="ARBA00023136"/>
    </source>
</evidence>
<dbReference type="InterPro" id="IPR001851">
    <property type="entry name" value="ABC_transp_permease"/>
</dbReference>
<feature type="region of interest" description="Disordered" evidence="6">
    <location>
        <begin position="302"/>
        <end position="322"/>
    </location>
</feature>
<evidence type="ECO:0000313" key="8">
    <source>
        <dbReference type="EMBL" id="CAB4960011.1"/>
    </source>
</evidence>
<feature type="transmembrane region" description="Helical" evidence="7">
    <location>
        <begin position="6"/>
        <end position="26"/>
    </location>
</feature>
<feature type="transmembrane region" description="Helical" evidence="7">
    <location>
        <begin position="268"/>
        <end position="292"/>
    </location>
</feature>
<dbReference type="EMBL" id="CAFBPU010000033">
    <property type="protein sequence ID" value="CAB5035811.1"/>
    <property type="molecule type" value="Genomic_DNA"/>
</dbReference>
<dbReference type="PANTHER" id="PTHR30482:SF1">
    <property type="entry name" value="BRANCHED-CHAIN AMINO ACID TRANSPORT PERMEASE PROTEIN LIVM-RELATED"/>
    <property type="match status" value="1"/>
</dbReference>
<dbReference type="InterPro" id="IPR043428">
    <property type="entry name" value="LivM-like"/>
</dbReference>
<evidence type="ECO:0000256" key="6">
    <source>
        <dbReference type="SAM" id="MobiDB-lite"/>
    </source>
</evidence>
<dbReference type="AlphaFoldDB" id="A0A6J7S486"/>
<evidence type="ECO:0000313" key="9">
    <source>
        <dbReference type="EMBL" id="CAB5035811.1"/>
    </source>
</evidence>
<evidence type="ECO:0000256" key="4">
    <source>
        <dbReference type="ARBA" id="ARBA00022989"/>
    </source>
</evidence>
<feature type="transmembrane region" description="Helical" evidence="7">
    <location>
        <begin position="185"/>
        <end position="208"/>
    </location>
</feature>
<comment type="subcellular location">
    <subcellularLocation>
        <location evidence="1">Cell membrane</location>
        <topology evidence="1">Multi-pass membrane protein</topology>
    </subcellularLocation>
</comment>
<organism evidence="9">
    <name type="scientific">freshwater metagenome</name>
    <dbReference type="NCBI Taxonomy" id="449393"/>
    <lineage>
        <taxon>unclassified sequences</taxon>
        <taxon>metagenomes</taxon>
        <taxon>ecological metagenomes</taxon>
    </lineage>
</organism>
<evidence type="ECO:0000256" key="3">
    <source>
        <dbReference type="ARBA" id="ARBA00022692"/>
    </source>
</evidence>
<feature type="transmembrane region" description="Helical" evidence="7">
    <location>
        <begin position="60"/>
        <end position="81"/>
    </location>
</feature>
<proteinExistence type="predicted"/>
<feature type="transmembrane region" description="Helical" evidence="7">
    <location>
        <begin position="38"/>
        <end position="54"/>
    </location>
</feature>
<keyword evidence="2" id="KW-1003">Cell membrane</keyword>
<dbReference type="Pfam" id="PF02653">
    <property type="entry name" value="BPD_transp_2"/>
    <property type="match status" value="1"/>
</dbReference>
<dbReference type="EMBL" id="CAFBND010000147">
    <property type="protein sequence ID" value="CAB4960011.1"/>
    <property type="molecule type" value="Genomic_DNA"/>
</dbReference>
<name>A0A6J7S486_9ZZZZ</name>
<keyword evidence="3 7" id="KW-0812">Transmembrane</keyword>
<gene>
    <name evidence="8" type="ORF">UFOPK3752_02218</name>
    <name evidence="9" type="ORF">UFOPK4150_01550</name>
</gene>
<accession>A0A6J7S486</accession>
<sequence length="322" mass="33288">MNEVYLALLIQFAVFAVVALGLDFIVGYTKIFSVNQGLMLALGAFSYSFCVKTLGTTSLITAWAIGIAAACLVSLLIGVISLRVRGDYFVVISFGVQIIGMQAIFNSSSISGGASGAFGLPLPSIFGWTPSSLSQMAILAVIITVALYLATALLVRSPWGRLLRAVGDEESAVEAAGFNVRRMKLVAFVLGGTFAAIAGPLFVGSIGVAQVGDYSLGLSVSLLAMVVMGGAGRLAGGLVGALIFVGVPYVLTYTHLPLTTAAFLQQAIFGALLLLVVLTMPSGLTGGIALGWKNMARRRASHVGTDTTASDDSGRLPTGAQR</sequence>
<evidence type="ECO:0000256" key="7">
    <source>
        <dbReference type="SAM" id="Phobius"/>
    </source>
</evidence>
<evidence type="ECO:0000256" key="2">
    <source>
        <dbReference type="ARBA" id="ARBA00022475"/>
    </source>
</evidence>
<evidence type="ECO:0000256" key="1">
    <source>
        <dbReference type="ARBA" id="ARBA00004651"/>
    </source>
</evidence>
<protein>
    <submittedName>
        <fullName evidence="9">Unannotated protein</fullName>
    </submittedName>
</protein>
<keyword evidence="5 7" id="KW-0472">Membrane</keyword>
<feature type="transmembrane region" description="Helical" evidence="7">
    <location>
        <begin position="238"/>
        <end position="256"/>
    </location>
</feature>
<dbReference type="PANTHER" id="PTHR30482">
    <property type="entry name" value="HIGH-AFFINITY BRANCHED-CHAIN AMINO ACID TRANSPORT SYSTEM PERMEASE"/>
    <property type="match status" value="1"/>
</dbReference>